<gene>
    <name evidence="3" type="ORF">ACFOSS_05665</name>
</gene>
<dbReference type="Pfam" id="PF01075">
    <property type="entry name" value="Glyco_transf_9"/>
    <property type="match status" value="1"/>
</dbReference>
<dbReference type="RefSeq" id="WP_377151167.1">
    <property type="nucleotide sequence ID" value="NZ_JBHSAF010000003.1"/>
</dbReference>
<accession>A0ABV8CM72</accession>
<keyword evidence="1" id="KW-0328">Glycosyltransferase</keyword>
<evidence type="ECO:0000313" key="3">
    <source>
        <dbReference type="EMBL" id="MFC3912951.1"/>
    </source>
</evidence>
<reference evidence="4" key="1">
    <citation type="journal article" date="2019" name="Int. J. Syst. Evol. Microbiol.">
        <title>The Global Catalogue of Microorganisms (GCM) 10K type strain sequencing project: providing services to taxonomists for standard genome sequencing and annotation.</title>
        <authorList>
            <consortium name="The Broad Institute Genomics Platform"/>
            <consortium name="The Broad Institute Genome Sequencing Center for Infectious Disease"/>
            <person name="Wu L."/>
            <person name="Ma J."/>
        </authorList>
    </citation>
    <scope>NUCLEOTIDE SEQUENCE [LARGE SCALE GENOMIC DNA]</scope>
    <source>
        <strain evidence="4">CCUG 54939</strain>
    </source>
</reference>
<dbReference type="EMBL" id="JBHSAF010000003">
    <property type="protein sequence ID" value="MFC3912951.1"/>
    <property type="molecule type" value="Genomic_DNA"/>
</dbReference>
<organism evidence="3 4">
    <name type="scientific">Pseudaeromonas sharmana</name>
    <dbReference type="NCBI Taxonomy" id="328412"/>
    <lineage>
        <taxon>Bacteria</taxon>
        <taxon>Pseudomonadati</taxon>
        <taxon>Pseudomonadota</taxon>
        <taxon>Gammaproteobacteria</taxon>
        <taxon>Aeromonadales</taxon>
        <taxon>Aeromonadaceae</taxon>
        <taxon>Pseudaeromonas</taxon>
    </lineage>
</organism>
<comment type="caution">
    <text evidence="3">The sequence shown here is derived from an EMBL/GenBank/DDBJ whole genome shotgun (WGS) entry which is preliminary data.</text>
</comment>
<name>A0ABV8CM72_9GAMM</name>
<dbReference type="SUPFAM" id="SSF53756">
    <property type="entry name" value="UDP-Glycosyltransferase/glycogen phosphorylase"/>
    <property type="match status" value="1"/>
</dbReference>
<sequence>MPLFSSAPERLCLVRLSAIGDCLHAVAVVQAIQRQWPTTAITWIMGKVEASLLGDLPGVEVIPFDKKAGWRGYVQVWRQLRGRRFDALLHMQSALRASMLTLGVRARYRLGFDAQRAGDGQRWFTNHTVPSPAALHVLDGMMAFAAELGIRDLTPHWQIPLAASDREWAAQQLDASRPCLLIAPAASKAYKNWTAEGYATVADHAARRGFQVLLCGGPSALEKTLAAEIVQRCCHPPRNLVGQSSLKQMMALIQQVQVVLAPDTGPVHMATAAGIPVIALYAHHNPERVGPYLCRDYLVSVYQSLMEARSGKPVSSLPWRSRLKDDHAMQHIQSDQVIACFDTLCQHYALLEPTS</sequence>
<evidence type="ECO:0000313" key="4">
    <source>
        <dbReference type="Proteomes" id="UP001595692"/>
    </source>
</evidence>
<dbReference type="Gene3D" id="3.40.50.2000">
    <property type="entry name" value="Glycogen Phosphorylase B"/>
    <property type="match status" value="2"/>
</dbReference>
<evidence type="ECO:0000256" key="1">
    <source>
        <dbReference type="ARBA" id="ARBA00022676"/>
    </source>
</evidence>
<keyword evidence="2" id="KW-0808">Transferase</keyword>
<keyword evidence="4" id="KW-1185">Reference proteome</keyword>
<protein>
    <submittedName>
        <fullName evidence="3">Glycosyltransferase family 9 protein</fullName>
    </submittedName>
</protein>
<dbReference type="InterPro" id="IPR051199">
    <property type="entry name" value="LPS_LOS_Heptosyltrfase"/>
</dbReference>
<dbReference type="Proteomes" id="UP001595692">
    <property type="component" value="Unassembled WGS sequence"/>
</dbReference>
<dbReference type="InterPro" id="IPR002201">
    <property type="entry name" value="Glyco_trans_9"/>
</dbReference>
<dbReference type="PANTHER" id="PTHR30160">
    <property type="entry name" value="TETRAACYLDISACCHARIDE 4'-KINASE-RELATED"/>
    <property type="match status" value="1"/>
</dbReference>
<proteinExistence type="predicted"/>
<evidence type="ECO:0000256" key="2">
    <source>
        <dbReference type="ARBA" id="ARBA00022679"/>
    </source>
</evidence>
<dbReference type="PANTHER" id="PTHR30160:SF21">
    <property type="entry name" value="LIPOPOLYSACCHARIDE CORE HEPTOSYLTRANSFERASE OPSX"/>
    <property type="match status" value="1"/>
</dbReference>
<dbReference type="CDD" id="cd03789">
    <property type="entry name" value="GT9_LPS_heptosyltransferase"/>
    <property type="match status" value="1"/>
</dbReference>